<accession>A0A4Y2AS72</accession>
<name>A0A4Y2AS72_ARAVE</name>
<evidence type="ECO:0000313" key="1">
    <source>
        <dbReference type="EMBL" id="GBL82821.1"/>
    </source>
</evidence>
<keyword evidence="2" id="KW-1185">Reference proteome</keyword>
<organism evidence="1 2">
    <name type="scientific">Araneus ventricosus</name>
    <name type="common">Orbweaver spider</name>
    <name type="synonym">Epeira ventricosa</name>
    <dbReference type="NCBI Taxonomy" id="182803"/>
    <lineage>
        <taxon>Eukaryota</taxon>
        <taxon>Metazoa</taxon>
        <taxon>Ecdysozoa</taxon>
        <taxon>Arthropoda</taxon>
        <taxon>Chelicerata</taxon>
        <taxon>Arachnida</taxon>
        <taxon>Araneae</taxon>
        <taxon>Araneomorphae</taxon>
        <taxon>Entelegynae</taxon>
        <taxon>Araneoidea</taxon>
        <taxon>Araneidae</taxon>
        <taxon>Araneus</taxon>
    </lineage>
</organism>
<reference evidence="1 2" key="1">
    <citation type="journal article" date="2019" name="Sci. Rep.">
        <title>Orb-weaving spider Araneus ventricosus genome elucidates the spidroin gene catalogue.</title>
        <authorList>
            <person name="Kono N."/>
            <person name="Nakamura H."/>
            <person name="Ohtoshi R."/>
            <person name="Moran D.A.P."/>
            <person name="Shinohara A."/>
            <person name="Yoshida Y."/>
            <person name="Fujiwara M."/>
            <person name="Mori M."/>
            <person name="Tomita M."/>
            <person name="Arakawa K."/>
        </authorList>
    </citation>
    <scope>NUCLEOTIDE SEQUENCE [LARGE SCALE GENOMIC DNA]</scope>
</reference>
<sequence>MDGSQIAKKPCLKGFGNLVVDKSCYKGFMTRVEPFGKVAERFASQQETRFSVRFPEAFITSLFQAFNKVVKSPPSADKIEPPFPLPSRTPTEGSNPLFLSSFLSRHLSVIWNVN</sequence>
<proteinExistence type="predicted"/>
<gene>
    <name evidence="1" type="ORF">AVEN_106348_1</name>
</gene>
<dbReference type="EMBL" id="BGPR01000030">
    <property type="protein sequence ID" value="GBL82821.1"/>
    <property type="molecule type" value="Genomic_DNA"/>
</dbReference>
<comment type="caution">
    <text evidence="1">The sequence shown here is derived from an EMBL/GenBank/DDBJ whole genome shotgun (WGS) entry which is preliminary data.</text>
</comment>
<dbReference type="AlphaFoldDB" id="A0A4Y2AS72"/>
<evidence type="ECO:0000313" key="2">
    <source>
        <dbReference type="Proteomes" id="UP000499080"/>
    </source>
</evidence>
<protein>
    <submittedName>
        <fullName evidence="1">Uncharacterized protein</fullName>
    </submittedName>
</protein>
<dbReference type="Proteomes" id="UP000499080">
    <property type="component" value="Unassembled WGS sequence"/>
</dbReference>